<gene>
    <name evidence="2" type="ORF">Sviol_52090</name>
</gene>
<dbReference type="EMBL" id="BNDY01000017">
    <property type="protein sequence ID" value="GHI40801.1"/>
    <property type="molecule type" value="Genomic_DNA"/>
</dbReference>
<dbReference type="RefSeq" id="WP_189962630.1">
    <property type="nucleotide sequence ID" value="NZ_BMUA01000005.1"/>
</dbReference>
<comment type="caution">
    <text evidence="2">The sequence shown here is derived from an EMBL/GenBank/DDBJ whole genome shotgun (WGS) entry which is preliminary data.</text>
</comment>
<sequence>MVIVAVLIPPLLLGVLLALGRYEERLLGAPTPIEDRLRERRGYTEPDLPSEPPPHPARPAPQSEVGPPL</sequence>
<name>A0ABQ3QU48_9ACTN</name>
<dbReference type="Proteomes" id="UP001050808">
    <property type="component" value="Unassembled WGS sequence"/>
</dbReference>
<evidence type="ECO:0008006" key="4">
    <source>
        <dbReference type="Google" id="ProtNLM"/>
    </source>
</evidence>
<feature type="compositionally biased region" description="Low complexity" evidence="1">
    <location>
        <begin position="60"/>
        <end position="69"/>
    </location>
</feature>
<feature type="compositionally biased region" description="Pro residues" evidence="1">
    <location>
        <begin position="49"/>
        <end position="59"/>
    </location>
</feature>
<reference evidence="2" key="1">
    <citation type="submission" date="2024-05" db="EMBL/GenBank/DDBJ databases">
        <title>Whole genome shotgun sequence of Streptomyces violascens NBRC 12920.</title>
        <authorList>
            <person name="Komaki H."/>
            <person name="Tamura T."/>
        </authorList>
    </citation>
    <scope>NUCLEOTIDE SEQUENCE</scope>
    <source>
        <strain evidence="2">NBRC 12920</strain>
    </source>
</reference>
<proteinExistence type="predicted"/>
<keyword evidence="3" id="KW-1185">Reference proteome</keyword>
<evidence type="ECO:0000313" key="3">
    <source>
        <dbReference type="Proteomes" id="UP001050808"/>
    </source>
</evidence>
<accession>A0ABQ3QU48</accession>
<protein>
    <recommendedName>
        <fullName evidence="4">Secreted protein</fullName>
    </recommendedName>
</protein>
<evidence type="ECO:0000256" key="1">
    <source>
        <dbReference type="SAM" id="MobiDB-lite"/>
    </source>
</evidence>
<evidence type="ECO:0000313" key="2">
    <source>
        <dbReference type="EMBL" id="GHI40801.1"/>
    </source>
</evidence>
<feature type="compositionally biased region" description="Basic and acidic residues" evidence="1">
    <location>
        <begin position="33"/>
        <end position="44"/>
    </location>
</feature>
<feature type="region of interest" description="Disordered" evidence="1">
    <location>
        <begin position="29"/>
        <end position="69"/>
    </location>
</feature>
<organism evidence="2 3">
    <name type="scientific">Streptomyces violascens</name>
    <dbReference type="NCBI Taxonomy" id="67381"/>
    <lineage>
        <taxon>Bacteria</taxon>
        <taxon>Bacillati</taxon>
        <taxon>Actinomycetota</taxon>
        <taxon>Actinomycetes</taxon>
        <taxon>Kitasatosporales</taxon>
        <taxon>Streptomycetaceae</taxon>
        <taxon>Streptomyces</taxon>
    </lineage>
</organism>